<dbReference type="Proteomes" id="UP001283361">
    <property type="component" value="Unassembled WGS sequence"/>
</dbReference>
<keyword evidence="1" id="KW-0812">Transmembrane</keyword>
<organism evidence="2 3">
    <name type="scientific">Elysia crispata</name>
    <name type="common">lettuce slug</name>
    <dbReference type="NCBI Taxonomy" id="231223"/>
    <lineage>
        <taxon>Eukaryota</taxon>
        <taxon>Metazoa</taxon>
        <taxon>Spiralia</taxon>
        <taxon>Lophotrochozoa</taxon>
        <taxon>Mollusca</taxon>
        <taxon>Gastropoda</taxon>
        <taxon>Heterobranchia</taxon>
        <taxon>Euthyneura</taxon>
        <taxon>Panpulmonata</taxon>
        <taxon>Sacoglossa</taxon>
        <taxon>Placobranchoidea</taxon>
        <taxon>Plakobranchidae</taxon>
        <taxon>Elysia</taxon>
    </lineage>
</organism>
<accession>A0AAE1CLP1</accession>
<dbReference type="AlphaFoldDB" id="A0AAE1CLP1"/>
<gene>
    <name evidence="2" type="ORF">RRG08_009711</name>
</gene>
<reference evidence="2" key="1">
    <citation type="journal article" date="2023" name="G3 (Bethesda)">
        <title>A reference genome for the long-term kleptoplast-retaining sea slug Elysia crispata morphotype clarki.</title>
        <authorList>
            <person name="Eastman K.E."/>
            <person name="Pendleton A.L."/>
            <person name="Shaikh M.A."/>
            <person name="Suttiyut T."/>
            <person name="Ogas R."/>
            <person name="Tomko P."/>
            <person name="Gavelis G."/>
            <person name="Widhalm J.R."/>
            <person name="Wisecaver J.H."/>
        </authorList>
    </citation>
    <scope>NUCLEOTIDE SEQUENCE</scope>
    <source>
        <strain evidence="2">ECLA1</strain>
    </source>
</reference>
<evidence type="ECO:0000313" key="2">
    <source>
        <dbReference type="EMBL" id="KAK3710674.1"/>
    </source>
</evidence>
<comment type="caution">
    <text evidence="2">The sequence shown here is derived from an EMBL/GenBank/DDBJ whole genome shotgun (WGS) entry which is preliminary data.</text>
</comment>
<evidence type="ECO:0000313" key="3">
    <source>
        <dbReference type="Proteomes" id="UP001283361"/>
    </source>
</evidence>
<evidence type="ECO:0000256" key="1">
    <source>
        <dbReference type="SAM" id="Phobius"/>
    </source>
</evidence>
<feature type="transmembrane region" description="Helical" evidence="1">
    <location>
        <begin position="25"/>
        <end position="46"/>
    </location>
</feature>
<proteinExistence type="predicted"/>
<sequence length="141" mass="15405">MGKTLFPSPEILTLSLSHEFSTLRASHPFALCLIFGCGASTLFVIYSAGHEAARYCTEIKFEALLMLAVEEKDTALGLQSLSILRGESDAVRVFLLYGNHNVAPRRYRRALELISITPTCVSSADSILRGDDSAIRDGLIL</sequence>
<dbReference type="EMBL" id="JAWDGP010007633">
    <property type="protein sequence ID" value="KAK3710674.1"/>
    <property type="molecule type" value="Genomic_DNA"/>
</dbReference>
<keyword evidence="3" id="KW-1185">Reference proteome</keyword>
<protein>
    <submittedName>
        <fullName evidence="2">Uncharacterized protein</fullName>
    </submittedName>
</protein>
<name>A0AAE1CLP1_9GAST</name>
<keyword evidence="1" id="KW-0472">Membrane</keyword>
<keyword evidence="1" id="KW-1133">Transmembrane helix</keyword>